<dbReference type="Proteomes" id="UP001470230">
    <property type="component" value="Unassembled WGS sequence"/>
</dbReference>
<evidence type="ECO:0000256" key="1">
    <source>
        <dbReference type="SAM" id="Coils"/>
    </source>
</evidence>
<evidence type="ECO:0000313" key="5">
    <source>
        <dbReference type="Proteomes" id="UP001470230"/>
    </source>
</evidence>
<dbReference type="InterPro" id="IPR057476">
    <property type="entry name" value="Cux_N"/>
</dbReference>
<keyword evidence="2" id="KW-1133">Transmembrane helix</keyword>
<dbReference type="EMBL" id="JAPFFF010000009">
    <property type="protein sequence ID" value="KAK8882901.1"/>
    <property type="molecule type" value="Genomic_DNA"/>
</dbReference>
<evidence type="ECO:0000313" key="4">
    <source>
        <dbReference type="EMBL" id="KAK8882901.1"/>
    </source>
</evidence>
<keyword evidence="1" id="KW-0175">Coiled coil</keyword>
<feature type="coiled-coil region" evidence="1">
    <location>
        <begin position="149"/>
        <end position="399"/>
    </location>
</feature>
<gene>
    <name evidence="4" type="ORF">M9Y10_045546</name>
</gene>
<accession>A0ABR2JVW6</accession>
<keyword evidence="2" id="KW-0812">Transmembrane</keyword>
<dbReference type="Pfam" id="PF25398">
    <property type="entry name" value="CUX1_N"/>
    <property type="match status" value="1"/>
</dbReference>
<proteinExistence type="predicted"/>
<protein>
    <recommendedName>
        <fullName evidence="3">Cux N-terminal domain-containing protein</fullName>
    </recommendedName>
</protein>
<keyword evidence="2" id="KW-0472">Membrane</keyword>
<keyword evidence="5" id="KW-1185">Reference proteome</keyword>
<organism evidence="4 5">
    <name type="scientific">Tritrichomonas musculus</name>
    <dbReference type="NCBI Taxonomy" id="1915356"/>
    <lineage>
        <taxon>Eukaryota</taxon>
        <taxon>Metamonada</taxon>
        <taxon>Parabasalia</taxon>
        <taxon>Tritrichomonadida</taxon>
        <taxon>Tritrichomonadidae</taxon>
        <taxon>Tritrichomonas</taxon>
    </lineage>
</organism>
<evidence type="ECO:0000256" key="2">
    <source>
        <dbReference type="SAM" id="Phobius"/>
    </source>
</evidence>
<feature type="coiled-coil region" evidence="1">
    <location>
        <begin position="448"/>
        <end position="482"/>
    </location>
</feature>
<name>A0ABR2JVW6_9EUKA</name>
<sequence length="592" mass="68575">MGDRILDSLTSVVQQWKEVNSNELLNSILPSENKIEESNIYFQSSKTDLQSITKEFRKNHLEKIPRDDGISLLNQYDKIYSSMIIKSKENDSSLAECYTKLATVDNPSGILQLTSSTIKSIPDFNFQKSEILQEVENERKKGEIASSLLKTLNNLKKESDEQIAVAKKTAVSQSKIDFEVSLSEFQTKLKNAQNSLKSAKLEYNSLSLLKESKTNELKSKESDIDMKFSARQEQIETLQNELNDTRQTLTETEKKQEEIEKSGSISELNDMIQKVNSQIDDLDNKANEIRNEIVLKRNERQNLNEKLNQKMNELKNSIDVIEKSLSELPSQSQWSQIKNSYEKVKIINEKQKQKENLQNESIRIEIEIEKKKSQLETKNQELSKIKVQYESEKKNINDAIEHFKSAAQKPSSNSIQKTESEKNCELISIIQSQIENLIQSEENNVKYASLLKQQNQLKRSTKETLENEVFQLKKQLKTVNRNNGSFDPENPQLIVSTTVIEDEGDEELARRRKRRRKRMRERWENDIGNENESFFSSDNFKNENINVFCEKASNTVNDLCASSRFFRLSILIFILCLHLMVLLMPFGFFSKK</sequence>
<feature type="transmembrane region" description="Helical" evidence="2">
    <location>
        <begin position="565"/>
        <end position="589"/>
    </location>
</feature>
<feature type="domain" description="Cux N-terminal" evidence="3">
    <location>
        <begin position="8"/>
        <end position="116"/>
    </location>
</feature>
<comment type="caution">
    <text evidence="4">The sequence shown here is derived from an EMBL/GenBank/DDBJ whole genome shotgun (WGS) entry which is preliminary data.</text>
</comment>
<reference evidence="4 5" key="1">
    <citation type="submission" date="2024-04" db="EMBL/GenBank/DDBJ databases">
        <title>Tritrichomonas musculus Genome.</title>
        <authorList>
            <person name="Alves-Ferreira E."/>
            <person name="Grigg M."/>
            <person name="Lorenzi H."/>
            <person name="Galac M."/>
        </authorList>
    </citation>
    <scope>NUCLEOTIDE SEQUENCE [LARGE SCALE GENOMIC DNA]</scope>
    <source>
        <strain evidence="4 5">EAF2021</strain>
    </source>
</reference>
<evidence type="ECO:0000259" key="3">
    <source>
        <dbReference type="Pfam" id="PF25398"/>
    </source>
</evidence>